<evidence type="ECO:0000313" key="1">
    <source>
        <dbReference type="EMBL" id="KAF2804609.1"/>
    </source>
</evidence>
<accession>A0A6A6Y7N0</accession>
<organism evidence="1">
    <name type="scientific">Mytilinidion resinicola</name>
    <dbReference type="NCBI Taxonomy" id="574789"/>
    <lineage>
        <taxon>Eukaryota</taxon>
        <taxon>Fungi</taxon>
        <taxon>Dikarya</taxon>
        <taxon>Ascomycota</taxon>
        <taxon>Pezizomycotina</taxon>
        <taxon>Dothideomycetes</taxon>
        <taxon>Pleosporomycetidae</taxon>
        <taxon>Mytilinidiales</taxon>
        <taxon>Mytilinidiaceae</taxon>
        <taxon>Mytilinidion</taxon>
    </lineage>
</organism>
<sequence>MSTPERIQSASDVSNKLQDLPAEIRLEVFRYAFDYGARAPVTVQKDTTELSWVSYDPRSQLYNWCNEKLVGLNIALEAAEALYGCVWFELAAFESTPCFIKSSIAVRYFKPGDHVKNISFEIGEPNFYTDFDTRYRPPPYEHVDVHPQAWKCLELLLEMPKHSLPLGGRRVSCDGPYYHWLEKADDDPDAYEQDGDDESMWSEADYSRNEFQHSRQKVKGETCDPGAWLKLQHNRKYQGGDDMPEDGLSDLGMNEALNKAPVQEHVHADTNNEISFKAEVQIEDQPDSNWERQEPEWLYDDQSFLDYQRSKNSWTPPQRIEKIFDTPTTDDYETMRMYDEDPERFWRLPNVSKYHIFLHKHLQKPVSHKRSIPEVEE</sequence>
<evidence type="ECO:0000313" key="2">
    <source>
        <dbReference type="Proteomes" id="UP000504636"/>
    </source>
</evidence>
<reference evidence="3" key="2">
    <citation type="submission" date="2020-04" db="EMBL/GenBank/DDBJ databases">
        <authorList>
            <consortium name="NCBI Genome Project"/>
        </authorList>
    </citation>
    <scope>NUCLEOTIDE SEQUENCE</scope>
    <source>
        <strain evidence="3">CBS 304.34</strain>
    </source>
</reference>
<dbReference type="RefSeq" id="XP_033571573.1">
    <property type="nucleotide sequence ID" value="XM_033722369.1"/>
</dbReference>
<evidence type="ECO:0000313" key="3">
    <source>
        <dbReference type="RefSeq" id="XP_033571573.1"/>
    </source>
</evidence>
<dbReference type="AlphaFoldDB" id="A0A6A6Y7N0"/>
<keyword evidence="2" id="KW-1185">Reference proteome</keyword>
<protein>
    <submittedName>
        <fullName evidence="1 3">Uncharacterized protein</fullName>
    </submittedName>
</protein>
<dbReference type="Proteomes" id="UP000504636">
    <property type="component" value="Unplaced"/>
</dbReference>
<gene>
    <name evidence="1 3" type="ORF">BDZ99DRAFT_481079</name>
</gene>
<dbReference type="OrthoDB" id="10660589at2759"/>
<reference evidence="1 3" key="1">
    <citation type="journal article" date="2020" name="Stud. Mycol.">
        <title>101 Dothideomycetes genomes: a test case for predicting lifestyles and emergence of pathogens.</title>
        <authorList>
            <person name="Haridas S."/>
            <person name="Albert R."/>
            <person name="Binder M."/>
            <person name="Bloem J."/>
            <person name="Labutti K."/>
            <person name="Salamov A."/>
            <person name="Andreopoulos B."/>
            <person name="Baker S."/>
            <person name="Barry K."/>
            <person name="Bills G."/>
            <person name="Bluhm B."/>
            <person name="Cannon C."/>
            <person name="Castanera R."/>
            <person name="Culley D."/>
            <person name="Daum C."/>
            <person name="Ezra D."/>
            <person name="Gonzalez J."/>
            <person name="Henrissat B."/>
            <person name="Kuo A."/>
            <person name="Liang C."/>
            <person name="Lipzen A."/>
            <person name="Lutzoni F."/>
            <person name="Magnuson J."/>
            <person name="Mondo S."/>
            <person name="Nolan M."/>
            <person name="Ohm R."/>
            <person name="Pangilinan J."/>
            <person name="Park H.-J."/>
            <person name="Ramirez L."/>
            <person name="Alfaro M."/>
            <person name="Sun H."/>
            <person name="Tritt A."/>
            <person name="Yoshinaga Y."/>
            <person name="Zwiers L.-H."/>
            <person name="Turgeon B."/>
            <person name="Goodwin S."/>
            <person name="Spatafora J."/>
            <person name="Crous P."/>
            <person name="Grigoriev I."/>
        </authorList>
    </citation>
    <scope>NUCLEOTIDE SEQUENCE</scope>
    <source>
        <strain evidence="1 3">CBS 304.34</strain>
    </source>
</reference>
<dbReference type="EMBL" id="MU003712">
    <property type="protein sequence ID" value="KAF2804609.1"/>
    <property type="molecule type" value="Genomic_DNA"/>
</dbReference>
<reference evidence="3" key="3">
    <citation type="submission" date="2025-04" db="UniProtKB">
        <authorList>
            <consortium name="RefSeq"/>
        </authorList>
    </citation>
    <scope>IDENTIFICATION</scope>
    <source>
        <strain evidence="3">CBS 304.34</strain>
    </source>
</reference>
<dbReference type="GeneID" id="54463262"/>
<proteinExistence type="predicted"/>
<name>A0A6A6Y7N0_9PEZI</name>